<reference evidence="6 7" key="1">
    <citation type="submission" date="2019-08" db="EMBL/GenBank/DDBJ databases">
        <title>Luteimonas viscosus sp. nov., isolated from soil of a sunflower field.</title>
        <authorList>
            <person name="Jianli Z."/>
            <person name="Ying Z."/>
        </authorList>
    </citation>
    <scope>NUCLEOTIDE SEQUENCE [LARGE SCALE GENOMIC DNA]</scope>
    <source>
        <strain evidence="6 7">XBU10</strain>
    </source>
</reference>
<feature type="region of interest" description="Disordered" evidence="3">
    <location>
        <begin position="1"/>
        <end position="47"/>
    </location>
</feature>
<organism evidence="6 7">
    <name type="scientific">Luteimonas viscosa</name>
    <dbReference type="NCBI Taxonomy" id="1132694"/>
    <lineage>
        <taxon>Bacteria</taxon>
        <taxon>Pseudomonadati</taxon>
        <taxon>Pseudomonadota</taxon>
        <taxon>Gammaproteobacteria</taxon>
        <taxon>Lysobacterales</taxon>
        <taxon>Lysobacteraceae</taxon>
        <taxon>Luteimonas</taxon>
    </lineage>
</organism>
<dbReference type="InterPro" id="IPR029787">
    <property type="entry name" value="Nucleotide_cyclase"/>
</dbReference>
<dbReference type="GO" id="GO:0043709">
    <property type="term" value="P:cell adhesion involved in single-species biofilm formation"/>
    <property type="evidence" value="ECO:0007669"/>
    <property type="project" value="TreeGrafter"/>
</dbReference>
<dbReference type="InterPro" id="IPR043128">
    <property type="entry name" value="Rev_trsase/Diguanyl_cyclase"/>
</dbReference>
<keyword evidence="4" id="KW-0812">Transmembrane</keyword>
<dbReference type="Proteomes" id="UP000324973">
    <property type="component" value="Unassembled WGS sequence"/>
</dbReference>
<dbReference type="NCBIfam" id="TIGR00254">
    <property type="entry name" value="GGDEF"/>
    <property type="match status" value="1"/>
</dbReference>
<dbReference type="InterPro" id="IPR007894">
    <property type="entry name" value="MASE2"/>
</dbReference>
<dbReference type="PROSITE" id="PS50887">
    <property type="entry name" value="GGDEF"/>
    <property type="match status" value="1"/>
</dbReference>
<dbReference type="FunFam" id="3.30.70.270:FF:000001">
    <property type="entry name" value="Diguanylate cyclase domain protein"/>
    <property type="match status" value="1"/>
</dbReference>
<protein>
    <recommendedName>
        <fullName evidence="2">diguanylate cyclase</fullName>
        <ecNumber evidence="2">2.7.7.65</ecNumber>
    </recommendedName>
</protein>
<dbReference type="EMBL" id="VTFT01000001">
    <property type="protein sequence ID" value="TYT24863.1"/>
    <property type="molecule type" value="Genomic_DNA"/>
</dbReference>
<evidence type="ECO:0000259" key="5">
    <source>
        <dbReference type="PROSITE" id="PS50887"/>
    </source>
</evidence>
<dbReference type="SUPFAM" id="SSF55073">
    <property type="entry name" value="Nucleotide cyclase"/>
    <property type="match status" value="1"/>
</dbReference>
<dbReference type="PANTHER" id="PTHR45138:SF24">
    <property type="entry name" value="DIGUANYLATE CYCLASE DGCC-RELATED"/>
    <property type="match status" value="1"/>
</dbReference>
<comment type="cofactor">
    <cofactor evidence="1">
        <name>Mg(2+)</name>
        <dbReference type="ChEBI" id="CHEBI:18420"/>
    </cofactor>
</comment>
<dbReference type="EC" id="2.7.7.65" evidence="2"/>
<evidence type="ECO:0000256" key="4">
    <source>
        <dbReference type="SAM" id="Phobius"/>
    </source>
</evidence>
<evidence type="ECO:0000256" key="2">
    <source>
        <dbReference type="ARBA" id="ARBA00012528"/>
    </source>
</evidence>
<dbReference type="CDD" id="cd01949">
    <property type="entry name" value="GGDEF"/>
    <property type="match status" value="1"/>
</dbReference>
<comment type="caution">
    <text evidence="6">The sequence shown here is derived from an EMBL/GenBank/DDBJ whole genome shotgun (WGS) entry which is preliminary data.</text>
</comment>
<evidence type="ECO:0000313" key="6">
    <source>
        <dbReference type="EMBL" id="TYT24863.1"/>
    </source>
</evidence>
<dbReference type="Pfam" id="PF05230">
    <property type="entry name" value="MASE2"/>
    <property type="match status" value="1"/>
</dbReference>
<sequence length="461" mass="50419">MEEWKEGEWSGNGTGEKHGAECGRATTLATARGSRKSGLGETCGENSRFPAAGAQRAAWCRDARTMDAGRRRHPRSASARRVAPAAARRGLQVPATASGIPCRNPCHRYRRMPHDSIAGDPRNRNLQFVRRIHGMRMLGTLLCMLPIASVLDERGASPWAWALLVANALAWPQVAYYTSRRARDPVAAQFRCLLLDSASAGAWVALMAVSTAPAALFVTMATADKIAAGGWAFVRRSTLALLGTFVLVWALLGFPFQPLTSQRTLLLCIPFLFVYTVVLSVVTHRLRSRILDQNRELERLNRTDPTMQVPNRPHFEAVASAELARFRRSGRPATLLLLDVDSFKAINDRYGHGMGDVVLKRIAALLRVSVREADLPARYGGDEFAVLLVDTDTTRAMQVAERIRQEAAQQTFDAEPGLRCTLSIGVAEVTADDATLDAWVHAADAALYRAKAAGRNRVVAA</sequence>
<dbReference type="Pfam" id="PF00990">
    <property type="entry name" value="GGDEF"/>
    <property type="match status" value="1"/>
</dbReference>
<feature type="region of interest" description="Disordered" evidence="3">
    <location>
        <begin position="66"/>
        <end position="90"/>
    </location>
</feature>
<feature type="compositionally biased region" description="Low complexity" evidence="3">
    <location>
        <begin position="76"/>
        <end position="90"/>
    </location>
</feature>
<dbReference type="InterPro" id="IPR000160">
    <property type="entry name" value="GGDEF_dom"/>
</dbReference>
<dbReference type="AlphaFoldDB" id="A0A5D4XLP7"/>
<dbReference type="InterPro" id="IPR050469">
    <property type="entry name" value="Diguanylate_Cyclase"/>
</dbReference>
<dbReference type="Gene3D" id="3.30.70.270">
    <property type="match status" value="1"/>
</dbReference>
<feature type="transmembrane region" description="Helical" evidence="4">
    <location>
        <begin position="200"/>
        <end position="221"/>
    </location>
</feature>
<evidence type="ECO:0000256" key="3">
    <source>
        <dbReference type="SAM" id="MobiDB-lite"/>
    </source>
</evidence>
<feature type="transmembrane region" description="Helical" evidence="4">
    <location>
        <begin position="233"/>
        <end position="252"/>
    </location>
</feature>
<keyword evidence="4" id="KW-1133">Transmembrane helix</keyword>
<dbReference type="GO" id="GO:0005886">
    <property type="term" value="C:plasma membrane"/>
    <property type="evidence" value="ECO:0007669"/>
    <property type="project" value="TreeGrafter"/>
</dbReference>
<name>A0A5D4XLP7_9GAMM</name>
<dbReference type="SMART" id="SM00267">
    <property type="entry name" value="GGDEF"/>
    <property type="match status" value="1"/>
</dbReference>
<proteinExistence type="predicted"/>
<feature type="transmembrane region" description="Helical" evidence="4">
    <location>
        <begin position="134"/>
        <end position="151"/>
    </location>
</feature>
<keyword evidence="7" id="KW-1185">Reference proteome</keyword>
<dbReference type="OrthoDB" id="9803824at2"/>
<evidence type="ECO:0000256" key="1">
    <source>
        <dbReference type="ARBA" id="ARBA00001946"/>
    </source>
</evidence>
<dbReference type="GO" id="GO:1902201">
    <property type="term" value="P:negative regulation of bacterial-type flagellum-dependent cell motility"/>
    <property type="evidence" value="ECO:0007669"/>
    <property type="project" value="TreeGrafter"/>
</dbReference>
<evidence type="ECO:0000313" key="7">
    <source>
        <dbReference type="Proteomes" id="UP000324973"/>
    </source>
</evidence>
<feature type="domain" description="GGDEF" evidence="5">
    <location>
        <begin position="331"/>
        <end position="461"/>
    </location>
</feature>
<accession>A0A5D4XLP7</accession>
<keyword evidence="4" id="KW-0472">Membrane</keyword>
<dbReference type="GO" id="GO:0052621">
    <property type="term" value="F:diguanylate cyclase activity"/>
    <property type="evidence" value="ECO:0007669"/>
    <property type="project" value="UniProtKB-EC"/>
</dbReference>
<dbReference type="PANTHER" id="PTHR45138">
    <property type="entry name" value="REGULATORY COMPONENTS OF SENSORY TRANSDUCTION SYSTEM"/>
    <property type="match status" value="1"/>
</dbReference>
<feature type="transmembrane region" description="Helical" evidence="4">
    <location>
        <begin position="264"/>
        <end position="282"/>
    </location>
</feature>
<gene>
    <name evidence="6" type="ORF">FZO89_00405</name>
</gene>